<feature type="compositionally biased region" description="Polar residues" evidence="1">
    <location>
        <begin position="19"/>
        <end position="37"/>
    </location>
</feature>
<evidence type="ECO:0000313" key="4">
    <source>
        <dbReference type="Proteomes" id="UP000780801"/>
    </source>
</evidence>
<organism evidence="3 4">
    <name type="scientific">Lunasporangiospora selenospora</name>
    <dbReference type="NCBI Taxonomy" id="979761"/>
    <lineage>
        <taxon>Eukaryota</taxon>
        <taxon>Fungi</taxon>
        <taxon>Fungi incertae sedis</taxon>
        <taxon>Mucoromycota</taxon>
        <taxon>Mortierellomycotina</taxon>
        <taxon>Mortierellomycetes</taxon>
        <taxon>Mortierellales</taxon>
        <taxon>Mortierellaceae</taxon>
        <taxon>Lunasporangiospora</taxon>
    </lineage>
</organism>
<comment type="caution">
    <text evidence="3">The sequence shown here is derived from an EMBL/GenBank/DDBJ whole genome shotgun (WGS) entry which is preliminary data.</text>
</comment>
<dbReference type="EMBL" id="JAABOA010006043">
    <property type="protein sequence ID" value="KAF9571050.1"/>
    <property type="molecule type" value="Genomic_DNA"/>
</dbReference>
<dbReference type="Proteomes" id="UP000780801">
    <property type="component" value="Unassembled WGS sequence"/>
</dbReference>
<evidence type="ECO:0000313" key="3">
    <source>
        <dbReference type="EMBL" id="KAF9571050.1"/>
    </source>
</evidence>
<keyword evidence="2" id="KW-0812">Transmembrane</keyword>
<feature type="compositionally biased region" description="Low complexity" evidence="1">
    <location>
        <begin position="93"/>
        <end position="128"/>
    </location>
</feature>
<keyword evidence="4" id="KW-1185">Reference proteome</keyword>
<keyword evidence="2" id="KW-0472">Membrane</keyword>
<proteinExistence type="predicted"/>
<gene>
    <name evidence="3" type="ORF">BGW38_008683</name>
</gene>
<evidence type="ECO:0000256" key="2">
    <source>
        <dbReference type="SAM" id="Phobius"/>
    </source>
</evidence>
<reference evidence="3" key="1">
    <citation type="journal article" date="2020" name="Fungal Divers.">
        <title>Resolving the Mortierellaceae phylogeny through synthesis of multi-gene phylogenetics and phylogenomics.</title>
        <authorList>
            <person name="Vandepol N."/>
            <person name="Liber J."/>
            <person name="Desiro A."/>
            <person name="Na H."/>
            <person name="Kennedy M."/>
            <person name="Barry K."/>
            <person name="Grigoriev I.V."/>
            <person name="Miller A.N."/>
            <person name="O'Donnell K."/>
            <person name="Stajich J.E."/>
            <person name="Bonito G."/>
        </authorList>
    </citation>
    <scope>NUCLEOTIDE SEQUENCE</scope>
    <source>
        <strain evidence="3">KOD1015</strain>
    </source>
</reference>
<feature type="region of interest" description="Disordered" evidence="1">
    <location>
        <begin position="1"/>
        <end position="128"/>
    </location>
</feature>
<protein>
    <submittedName>
        <fullName evidence="3">Uncharacterized protein</fullName>
    </submittedName>
</protein>
<keyword evidence="2" id="KW-1133">Transmembrane helix</keyword>
<dbReference type="OrthoDB" id="6475849at2759"/>
<feature type="transmembrane region" description="Helical" evidence="2">
    <location>
        <begin position="178"/>
        <end position="200"/>
    </location>
</feature>
<name>A0A9P6FJA1_9FUNG</name>
<sequence length="210" mass="22460">MSSSDTTPLLAGSRPGNGANLSSSVPQSSPAQYSTLGSSSYPSKSQPQQQPQRHWSEETEDIVGPDPNAYGNANASGPGYRRRGVGNGGNGRGPVVPGTSGPYYNGDNYPYSGPYNPSSSSSSPRFQSLPYSSDLDAQRFSGQERASGLSRICLGCCCFPCRKLWYTLQEKYTRTERVLMAATTLFFLLAVGFLVAYVRAKESLPASGKN</sequence>
<accession>A0A9P6FJA1</accession>
<feature type="non-terminal residue" evidence="3">
    <location>
        <position position="210"/>
    </location>
</feature>
<dbReference type="AlphaFoldDB" id="A0A9P6FJA1"/>
<feature type="compositionally biased region" description="Low complexity" evidence="1">
    <location>
        <begin position="38"/>
        <end position="52"/>
    </location>
</feature>
<evidence type="ECO:0000256" key="1">
    <source>
        <dbReference type="SAM" id="MobiDB-lite"/>
    </source>
</evidence>